<sequence length="619" mass="68683">VHQPVVRHAKLKTTFTGIQHSLSTSEVTVNQFRGIKYAFAPARFRQSQLFTSYHSRTDASRYGPVCPQPRGRRVEDEIFGFEEDEYPVQNLKQIESECLNLNITVPAGISRDVRLPVMVWIHGGGSRGSGNHWLYDCGAFVQNSVKLGKPVILVTFNYRLGILGCAVVKDPEGRHEDEGLGNFGLRDQRRALEWVHHFIGDFGGDASNVTLFGEGTGAADVLCHLASRDNVLAPLFHRVIVQSPIIENAIPTASQAAAHLSRSVSALGLVHAPELRKVEIDKLVVHPPHYRAVDDGLWFREGWKDILGFTDSASHHLHASHQHLAMHIHAHPHSPHTHSPHHDSPHGHSPKSHSQSRSRSPGTSAPLPPVIIGDCGFESYQFAEPASMWNVLGVHRRIKAIVHNLHRANALFNAYDITQQTPDDELPDRLLELINDARFAWSNTHRVARALTGAGAHVWRYVFDQEAPKRGVPHHASDVLYLFDNARPVAADVDGDGDGADFFPESFSDDEDEPSSAFDNSAFEALGGDDAWNTPVVDLRTYERVRDAMQGRWLAFAHGVPAPWGADKVYVFGPEGETGERRLDIFAGRRRTEVWTNVFEPLGRDVVLKIGTELSNGPP</sequence>
<name>A0ACB8Q831_9AGAM</name>
<dbReference type="EMBL" id="MU273859">
    <property type="protein sequence ID" value="KAI0027670.1"/>
    <property type="molecule type" value="Genomic_DNA"/>
</dbReference>
<gene>
    <name evidence="1" type="ORF">K488DRAFT_9187</name>
</gene>
<reference evidence="1" key="1">
    <citation type="submission" date="2021-02" db="EMBL/GenBank/DDBJ databases">
        <authorList>
            <consortium name="DOE Joint Genome Institute"/>
            <person name="Ahrendt S."/>
            <person name="Looney B.P."/>
            <person name="Miyauchi S."/>
            <person name="Morin E."/>
            <person name="Drula E."/>
            <person name="Courty P.E."/>
            <person name="Chicoki N."/>
            <person name="Fauchery L."/>
            <person name="Kohler A."/>
            <person name="Kuo A."/>
            <person name="Labutti K."/>
            <person name="Pangilinan J."/>
            <person name="Lipzen A."/>
            <person name="Riley R."/>
            <person name="Andreopoulos W."/>
            <person name="He G."/>
            <person name="Johnson J."/>
            <person name="Barry K.W."/>
            <person name="Grigoriev I.V."/>
            <person name="Nagy L."/>
            <person name="Hibbett D."/>
            <person name="Henrissat B."/>
            <person name="Matheny P.B."/>
            <person name="Labbe J."/>
            <person name="Martin F."/>
        </authorList>
    </citation>
    <scope>NUCLEOTIDE SEQUENCE</scope>
    <source>
        <strain evidence="1">EC-137</strain>
    </source>
</reference>
<feature type="non-terminal residue" evidence="1">
    <location>
        <position position="619"/>
    </location>
</feature>
<keyword evidence="2" id="KW-1185">Reference proteome</keyword>
<dbReference type="Proteomes" id="UP000814128">
    <property type="component" value="Unassembled WGS sequence"/>
</dbReference>
<organism evidence="1 2">
    <name type="scientific">Vararia minispora EC-137</name>
    <dbReference type="NCBI Taxonomy" id="1314806"/>
    <lineage>
        <taxon>Eukaryota</taxon>
        <taxon>Fungi</taxon>
        <taxon>Dikarya</taxon>
        <taxon>Basidiomycota</taxon>
        <taxon>Agaricomycotina</taxon>
        <taxon>Agaricomycetes</taxon>
        <taxon>Russulales</taxon>
        <taxon>Lachnocladiaceae</taxon>
        <taxon>Vararia</taxon>
    </lineage>
</organism>
<reference evidence="1" key="2">
    <citation type="journal article" date="2022" name="New Phytol.">
        <title>Evolutionary transition to the ectomycorrhizal habit in the genomes of a hyperdiverse lineage of mushroom-forming fungi.</title>
        <authorList>
            <person name="Looney B."/>
            <person name="Miyauchi S."/>
            <person name="Morin E."/>
            <person name="Drula E."/>
            <person name="Courty P.E."/>
            <person name="Kohler A."/>
            <person name="Kuo A."/>
            <person name="LaButti K."/>
            <person name="Pangilinan J."/>
            <person name="Lipzen A."/>
            <person name="Riley R."/>
            <person name="Andreopoulos W."/>
            <person name="He G."/>
            <person name="Johnson J."/>
            <person name="Nolan M."/>
            <person name="Tritt A."/>
            <person name="Barry K.W."/>
            <person name="Grigoriev I.V."/>
            <person name="Nagy L.G."/>
            <person name="Hibbett D."/>
            <person name="Henrissat B."/>
            <person name="Matheny P.B."/>
            <person name="Labbe J."/>
            <person name="Martin F.M."/>
        </authorList>
    </citation>
    <scope>NUCLEOTIDE SEQUENCE</scope>
    <source>
        <strain evidence="1">EC-137</strain>
    </source>
</reference>
<evidence type="ECO:0000313" key="1">
    <source>
        <dbReference type="EMBL" id="KAI0027670.1"/>
    </source>
</evidence>
<comment type="caution">
    <text evidence="1">The sequence shown here is derived from an EMBL/GenBank/DDBJ whole genome shotgun (WGS) entry which is preliminary data.</text>
</comment>
<feature type="non-terminal residue" evidence="1">
    <location>
        <position position="1"/>
    </location>
</feature>
<protein>
    <submittedName>
        <fullName evidence="1">Carboxylesterase</fullName>
    </submittedName>
</protein>
<evidence type="ECO:0000313" key="2">
    <source>
        <dbReference type="Proteomes" id="UP000814128"/>
    </source>
</evidence>
<accession>A0ACB8Q831</accession>
<proteinExistence type="predicted"/>